<organism evidence="3 4">
    <name type="scientific">Coniosporium apollinis (strain CBS 100218)</name>
    <name type="common">Rock-inhabiting black yeast</name>
    <dbReference type="NCBI Taxonomy" id="1168221"/>
    <lineage>
        <taxon>Eukaryota</taxon>
        <taxon>Fungi</taxon>
        <taxon>Dikarya</taxon>
        <taxon>Ascomycota</taxon>
        <taxon>Pezizomycotina</taxon>
        <taxon>Dothideomycetes</taxon>
        <taxon>Dothideomycetes incertae sedis</taxon>
        <taxon>Coniosporium</taxon>
    </lineage>
</organism>
<feature type="region of interest" description="Disordered" evidence="1">
    <location>
        <begin position="32"/>
        <end position="86"/>
    </location>
</feature>
<keyword evidence="2" id="KW-0472">Membrane</keyword>
<feature type="compositionally biased region" description="Polar residues" evidence="1">
    <location>
        <begin position="258"/>
        <end position="288"/>
    </location>
</feature>
<keyword evidence="2" id="KW-1133">Transmembrane helix</keyword>
<feature type="compositionally biased region" description="Low complexity" evidence="1">
    <location>
        <begin position="141"/>
        <end position="165"/>
    </location>
</feature>
<feature type="compositionally biased region" description="Basic and acidic residues" evidence="1">
    <location>
        <begin position="197"/>
        <end position="209"/>
    </location>
</feature>
<evidence type="ECO:0000313" key="4">
    <source>
        <dbReference type="Proteomes" id="UP000016924"/>
    </source>
</evidence>
<keyword evidence="2" id="KW-0812">Transmembrane</keyword>
<feature type="compositionally biased region" description="Polar residues" evidence="1">
    <location>
        <begin position="343"/>
        <end position="375"/>
    </location>
</feature>
<name>R7Z6D0_CONA1</name>
<feature type="compositionally biased region" description="Low complexity" evidence="1">
    <location>
        <begin position="218"/>
        <end position="230"/>
    </location>
</feature>
<dbReference type="HOGENOM" id="CLU_637799_0_0_1"/>
<dbReference type="GeneID" id="19906140"/>
<evidence type="ECO:0000256" key="1">
    <source>
        <dbReference type="SAM" id="MobiDB-lite"/>
    </source>
</evidence>
<accession>R7Z6D0</accession>
<keyword evidence="4" id="KW-1185">Reference proteome</keyword>
<protein>
    <submittedName>
        <fullName evidence="3">Uncharacterized protein</fullName>
    </submittedName>
</protein>
<feature type="compositionally biased region" description="Polar residues" evidence="1">
    <location>
        <begin position="77"/>
        <end position="86"/>
    </location>
</feature>
<sequence>MTNIQENQYIMYCGPTAKTETISYENRLAHPERYPDESWPGSTDTVGPEPVTAPPSSRRVATSTVEIRVTVPPPTSTPQDDPINSSAPEAIESVLETPSNTVTDFTMALGSPGSSTSSDGMTTGGGLSIDISTGTSLSSLSAPTRTSGSPSASSDDSDEGPSLSAGAVTGIAVAGAAGLAFAVLSAWYFLFYKRGERKSSQDSSSDEKSTPGCTPLVPGSNGSEGGPSELESSELKQGPWSPSSLNRHPASPELDSTPVHSQQVSPMVAQDQFTQPSGSAQPLPNTDSLHPPSLTPAIKVQHASAPCHAELPAEPSPRTTQALDFPLPPRSNNFSKPLRHPHSSASMINDATYNPNNSKTTNLIPYSFDDSNMSPRSAGPTYMTAEEAMGGGGTGFWERERSSSPRSTEAERPAGDAIVVEPLHVKRAGD</sequence>
<dbReference type="Proteomes" id="UP000016924">
    <property type="component" value="Unassembled WGS sequence"/>
</dbReference>
<feature type="region of interest" description="Disordered" evidence="1">
    <location>
        <begin position="103"/>
        <end position="165"/>
    </location>
</feature>
<feature type="compositionally biased region" description="Polar residues" evidence="1">
    <location>
        <begin position="130"/>
        <end position="140"/>
    </location>
</feature>
<proteinExistence type="predicted"/>
<evidence type="ECO:0000313" key="3">
    <source>
        <dbReference type="EMBL" id="EON69569.1"/>
    </source>
</evidence>
<evidence type="ECO:0000256" key="2">
    <source>
        <dbReference type="SAM" id="Phobius"/>
    </source>
</evidence>
<gene>
    <name evidence="3" type="ORF">W97_08829</name>
</gene>
<dbReference type="AlphaFoldDB" id="R7Z6D0"/>
<dbReference type="OrthoDB" id="5430065at2759"/>
<feature type="compositionally biased region" description="Low complexity" evidence="1">
    <location>
        <begin position="110"/>
        <end position="121"/>
    </location>
</feature>
<feature type="compositionally biased region" description="Basic and acidic residues" evidence="1">
    <location>
        <begin position="397"/>
        <end position="414"/>
    </location>
</feature>
<feature type="transmembrane region" description="Helical" evidence="2">
    <location>
        <begin position="167"/>
        <end position="191"/>
    </location>
</feature>
<reference evidence="4" key="1">
    <citation type="submission" date="2012-06" db="EMBL/GenBank/DDBJ databases">
        <title>The genome sequence of Coniosporium apollinis CBS 100218.</title>
        <authorList>
            <consortium name="The Broad Institute Genome Sequencing Platform"/>
            <person name="Cuomo C."/>
            <person name="Gorbushina A."/>
            <person name="Noack S."/>
            <person name="Walker B."/>
            <person name="Young S.K."/>
            <person name="Zeng Q."/>
            <person name="Gargeya S."/>
            <person name="Fitzgerald M."/>
            <person name="Haas B."/>
            <person name="Abouelleil A."/>
            <person name="Alvarado L."/>
            <person name="Arachchi H.M."/>
            <person name="Berlin A.M."/>
            <person name="Chapman S.B."/>
            <person name="Goldberg J."/>
            <person name="Griggs A."/>
            <person name="Gujja S."/>
            <person name="Hansen M."/>
            <person name="Howarth C."/>
            <person name="Imamovic A."/>
            <person name="Larimer J."/>
            <person name="McCowan C."/>
            <person name="Montmayeur A."/>
            <person name="Murphy C."/>
            <person name="Neiman D."/>
            <person name="Pearson M."/>
            <person name="Priest M."/>
            <person name="Roberts A."/>
            <person name="Saif S."/>
            <person name="Shea T."/>
            <person name="Sisk P."/>
            <person name="Sykes S."/>
            <person name="Wortman J."/>
            <person name="Nusbaum C."/>
            <person name="Birren B."/>
        </authorList>
    </citation>
    <scope>NUCLEOTIDE SEQUENCE [LARGE SCALE GENOMIC DNA]</scope>
    <source>
        <strain evidence="4">CBS 100218</strain>
    </source>
</reference>
<feature type="region of interest" description="Disordered" evidence="1">
    <location>
        <begin position="197"/>
        <end position="430"/>
    </location>
</feature>
<dbReference type="EMBL" id="JH767618">
    <property type="protein sequence ID" value="EON69569.1"/>
    <property type="molecule type" value="Genomic_DNA"/>
</dbReference>
<dbReference type="RefSeq" id="XP_007784886.1">
    <property type="nucleotide sequence ID" value="XM_007786696.1"/>
</dbReference>